<dbReference type="EMBL" id="BGZK01004504">
    <property type="protein sequence ID" value="GBP09361.1"/>
    <property type="molecule type" value="Genomic_DNA"/>
</dbReference>
<sequence>MSSSTRSKEWVAPDSSREDLIFLGVIPKVTRTPPDKTTANVAKSMEDNEIHSIESGVNYQSDNLASGLADSINQNVFTEMALPTAIDDLIDPTGFLKTRTMLA</sequence>
<dbReference type="AlphaFoldDB" id="A0A4C1T7U9"/>
<comment type="caution">
    <text evidence="1">The sequence shown here is derived from an EMBL/GenBank/DDBJ whole genome shotgun (WGS) entry which is preliminary data.</text>
</comment>
<gene>
    <name evidence="1" type="ORF">EVAR_101468_1</name>
</gene>
<dbReference type="Proteomes" id="UP000299102">
    <property type="component" value="Unassembled WGS sequence"/>
</dbReference>
<accession>A0A4C1T7U9</accession>
<reference evidence="1 2" key="1">
    <citation type="journal article" date="2019" name="Commun. Biol.">
        <title>The bagworm genome reveals a unique fibroin gene that provides high tensile strength.</title>
        <authorList>
            <person name="Kono N."/>
            <person name="Nakamura H."/>
            <person name="Ohtoshi R."/>
            <person name="Tomita M."/>
            <person name="Numata K."/>
            <person name="Arakawa K."/>
        </authorList>
    </citation>
    <scope>NUCLEOTIDE SEQUENCE [LARGE SCALE GENOMIC DNA]</scope>
</reference>
<protein>
    <submittedName>
        <fullName evidence="1">Uncharacterized protein</fullName>
    </submittedName>
</protein>
<keyword evidence="2" id="KW-1185">Reference proteome</keyword>
<name>A0A4C1T7U9_EUMVA</name>
<evidence type="ECO:0000313" key="1">
    <source>
        <dbReference type="EMBL" id="GBP09361.1"/>
    </source>
</evidence>
<organism evidence="1 2">
    <name type="scientific">Eumeta variegata</name>
    <name type="common">Bagworm moth</name>
    <name type="synonym">Eumeta japonica</name>
    <dbReference type="NCBI Taxonomy" id="151549"/>
    <lineage>
        <taxon>Eukaryota</taxon>
        <taxon>Metazoa</taxon>
        <taxon>Ecdysozoa</taxon>
        <taxon>Arthropoda</taxon>
        <taxon>Hexapoda</taxon>
        <taxon>Insecta</taxon>
        <taxon>Pterygota</taxon>
        <taxon>Neoptera</taxon>
        <taxon>Endopterygota</taxon>
        <taxon>Lepidoptera</taxon>
        <taxon>Glossata</taxon>
        <taxon>Ditrysia</taxon>
        <taxon>Tineoidea</taxon>
        <taxon>Psychidae</taxon>
        <taxon>Oiketicinae</taxon>
        <taxon>Eumeta</taxon>
    </lineage>
</organism>
<evidence type="ECO:0000313" key="2">
    <source>
        <dbReference type="Proteomes" id="UP000299102"/>
    </source>
</evidence>
<proteinExistence type="predicted"/>